<evidence type="ECO:0000256" key="1">
    <source>
        <dbReference type="SAM" id="Phobius"/>
    </source>
</evidence>
<sequence length="162" mass="17839">MVLQLALLLAILATGLISGFFYAYSCSVNTGLGRLNDAVYLKAMQSINRAVLNPLFFLTFFGTLVLLPVVTWLEFRLVGTTNTFYGLLVSSLLYFFGVFLVTAMGNVPLNDALAQFDIEAATEADIRQQRLAFEGPWNRFHLIRSVFNALAFAGAVWAGLQA</sequence>
<gene>
    <name evidence="2" type="ORF">SAMN05421740_10198</name>
</gene>
<dbReference type="RefSeq" id="WP_090601927.1">
    <property type="nucleotide sequence ID" value="NZ_FNZR01000001.1"/>
</dbReference>
<keyword evidence="1" id="KW-1133">Transmembrane helix</keyword>
<proteinExistence type="predicted"/>
<protein>
    <submittedName>
        <fullName evidence="2">Uncharacterized membrane protein</fullName>
    </submittedName>
</protein>
<feature type="transmembrane region" description="Helical" evidence="1">
    <location>
        <begin position="85"/>
        <end position="105"/>
    </location>
</feature>
<keyword evidence="1" id="KW-0472">Membrane</keyword>
<keyword evidence="1" id="KW-0812">Transmembrane</keyword>
<evidence type="ECO:0000313" key="3">
    <source>
        <dbReference type="Proteomes" id="UP000198916"/>
    </source>
</evidence>
<organism evidence="2 3">
    <name type="scientific">Parapedobacter koreensis</name>
    <dbReference type="NCBI Taxonomy" id="332977"/>
    <lineage>
        <taxon>Bacteria</taxon>
        <taxon>Pseudomonadati</taxon>
        <taxon>Bacteroidota</taxon>
        <taxon>Sphingobacteriia</taxon>
        <taxon>Sphingobacteriales</taxon>
        <taxon>Sphingobacteriaceae</taxon>
        <taxon>Parapedobacter</taxon>
    </lineage>
</organism>
<dbReference type="STRING" id="332977.SAMN05421740_10198"/>
<dbReference type="OrthoDB" id="772592at2"/>
<accession>A0A1H7F5M9</accession>
<dbReference type="Pfam" id="PF08592">
    <property type="entry name" value="Anthrone_oxy"/>
    <property type="match status" value="1"/>
</dbReference>
<dbReference type="Proteomes" id="UP000198916">
    <property type="component" value="Unassembled WGS sequence"/>
</dbReference>
<reference evidence="3" key="1">
    <citation type="submission" date="2016-10" db="EMBL/GenBank/DDBJ databases">
        <authorList>
            <person name="Varghese N."/>
            <person name="Submissions S."/>
        </authorList>
    </citation>
    <scope>NUCLEOTIDE SEQUENCE [LARGE SCALE GENOMIC DNA]</scope>
    <source>
        <strain evidence="3">Jip14</strain>
    </source>
</reference>
<feature type="transmembrane region" description="Helical" evidence="1">
    <location>
        <begin position="51"/>
        <end position="73"/>
    </location>
</feature>
<evidence type="ECO:0000313" key="2">
    <source>
        <dbReference type="EMBL" id="SEK18465.1"/>
    </source>
</evidence>
<name>A0A1H7F5M9_9SPHI</name>
<keyword evidence="3" id="KW-1185">Reference proteome</keyword>
<dbReference type="EMBL" id="FNZR01000001">
    <property type="protein sequence ID" value="SEK18465.1"/>
    <property type="molecule type" value="Genomic_DNA"/>
</dbReference>
<dbReference type="AlphaFoldDB" id="A0A1H7F5M9"/>
<feature type="transmembrane region" description="Helical" evidence="1">
    <location>
        <begin position="142"/>
        <end position="160"/>
    </location>
</feature>
<dbReference type="InterPro" id="IPR013901">
    <property type="entry name" value="Anthrone_oxy"/>
</dbReference>